<reference evidence="1 2" key="1">
    <citation type="submission" date="2019-04" db="EMBL/GenBank/DDBJ databases">
        <title>Azoarcus rhizosphaerae sp. nov. isolated from rhizosphere of Ficus religiosa.</title>
        <authorList>
            <person name="Lin S.-Y."/>
            <person name="Hameed A."/>
            <person name="Hsu Y.-H."/>
            <person name="Young C.-C."/>
        </authorList>
    </citation>
    <scope>NUCLEOTIDE SEQUENCE [LARGE SCALE GENOMIC DNA]</scope>
    <source>
        <strain evidence="1 2">CC-YHH848</strain>
    </source>
</reference>
<gene>
    <name evidence="1" type="ORF">E6O51_15475</name>
</gene>
<protein>
    <submittedName>
        <fullName evidence="1">Uncharacterized protein</fullName>
    </submittedName>
</protein>
<keyword evidence="2" id="KW-1185">Reference proteome</keyword>
<evidence type="ECO:0000313" key="1">
    <source>
        <dbReference type="EMBL" id="THF59391.1"/>
    </source>
</evidence>
<comment type="caution">
    <text evidence="1">The sequence shown here is derived from an EMBL/GenBank/DDBJ whole genome shotgun (WGS) entry which is preliminary data.</text>
</comment>
<dbReference type="OrthoDB" id="8564953at2"/>
<dbReference type="Proteomes" id="UP000307956">
    <property type="component" value="Unassembled WGS sequence"/>
</dbReference>
<dbReference type="AlphaFoldDB" id="A0A4S4AM71"/>
<sequence length="68" mass="7654">MVIVMDMSSGKPAAIEAPAYDDEVLNASWLPQPEVAPQLQEHPTAEVRRMPPPEDVEAFLKAVYRYQE</sequence>
<proteinExistence type="predicted"/>
<organism evidence="1 2">
    <name type="scientific">Pseudothauera rhizosphaerae</name>
    <dbReference type="NCBI Taxonomy" id="2565932"/>
    <lineage>
        <taxon>Bacteria</taxon>
        <taxon>Pseudomonadati</taxon>
        <taxon>Pseudomonadota</taxon>
        <taxon>Betaproteobacteria</taxon>
        <taxon>Rhodocyclales</taxon>
        <taxon>Zoogloeaceae</taxon>
        <taxon>Pseudothauera</taxon>
    </lineage>
</organism>
<evidence type="ECO:0000313" key="2">
    <source>
        <dbReference type="Proteomes" id="UP000307956"/>
    </source>
</evidence>
<name>A0A4S4AM71_9RHOO</name>
<accession>A0A4S4AM71</accession>
<dbReference type="EMBL" id="SSOD01000013">
    <property type="protein sequence ID" value="THF59391.1"/>
    <property type="molecule type" value="Genomic_DNA"/>
</dbReference>
<dbReference type="RefSeq" id="WP_136385906.1">
    <property type="nucleotide sequence ID" value="NZ_SSOD01000013.1"/>
</dbReference>